<feature type="transmembrane region" description="Helical" evidence="7">
    <location>
        <begin position="154"/>
        <end position="177"/>
    </location>
</feature>
<feature type="transmembrane region" description="Helical" evidence="7">
    <location>
        <begin position="96"/>
        <end position="113"/>
    </location>
</feature>
<dbReference type="InterPro" id="IPR005828">
    <property type="entry name" value="MFS_sugar_transport-like"/>
</dbReference>
<feature type="transmembrane region" description="Helical" evidence="7">
    <location>
        <begin position="67"/>
        <end position="84"/>
    </location>
</feature>
<reference evidence="9" key="2">
    <citation type="submission" date="2015-02" db="UniProtKB">
        <authorList>
            <consortium name="EnsemblMetazoa"/>
        </authorList>
    </citation>
    <scope>IDENTIFICATION</scope>
</reference>
<dbReference type="PANTHER" id="PTHR23511:SF34">
    <property type="entry name" value="SYNAPTIC VESICLE GLYCOPROTEIN 2"/>
    <property type="match status" value="1"/>
</dbReference>
<evidence type="ECO:0000313" key="10">
    <source>
        <dbReference type="Proteomes" id="UP000014500"/>
    </source>
</evidence>
<dbReference type="EMBL" id="JH430667">
    <property type="status" value="NOT_ANNOTATED_CDS"/>
    <property type="molecule type" value="Genomic_DNA"/>
</dbReference>
<evidence type="ECO:0000259" key="8">
    <source>
        <dbReference type="PROSITE" id="PS50850"/>
    </source>
</evidence>
<evidence type="ECO:0000256" key="6">
    <source>
        <dbReference type="ARBA" id="ARBA00023136"/>
    </source>
</evidence>
<proteinExistence type="inferred from homology"/>
<keyword evidence="10" id="KW-1185">Reference proteome</keyword>
<keyword evidence="5 7" id="KW-1133">Transmembrane helix</keyword>
<keyword evidence="4 7" id="KW-0812">Transmembrane</keyword>
<dbReference type="PROSITE" id="PS50850">
    <property type="entry name" value="MFS"/>
    <property type="match status" value="1"/>
</dbReference>
<comment type="similarity">
    <text evidence="2">Belongs to the major facilitator superfamily.</text>
</comment>
<evidence type="ECO:0000256" key="7">
    <source>
        <dbReference type="SAM" id="Phobius"/>
    </source>
</evidence>
<feature type="transmembrane region" description="Helical" evidence="7">
    <location>
        <begin position="119"/>
        <end position="142"/>
    </location>
</feature>
<dbReference type="InterPro" id="IPR020846">
    <property type="entry name" value="MFS_dom"/>
</dbReference>
<dbReference type="PROSITE" id="PS00217">
    <property type="entry name" value="SUGAR_TRANSPORT_2"/>
    <property type="match status" value="1"/>
</dbReference>
<dbReference type="eggNOG" id="KOG0255">
    <property type="taxonomic scope" value="Eukaryota"/>
</dbReference>
<accession>T1IKY4</accession>
<feature type="transmembrane region" description="Helical" evidence="7">
    <location>
        <begin position="28"/>
        <end position="55"/>
    </location>
</feature>
<organism evidence="9 10">
    <name type="scientific">Strigamia maritima</name>
    <name type="common">European centipede</name>
    <name type="synonym">Geophilus maritimus</name>
    <dbReference type="NCBI Taxonomy" id="126957"/>
    <lineage>
        <taxon>Eukaryota</taxon>
        <taxon>Metazoa</taxon>
        <taxon>Ecdysozoa</taxon>
        <taxon>Arthropoda</taxon>
        <taxon>Myriapoda</taxon>
        <taxon>Chilopoda</taxon>
        <taxon>Pleurostigmophora</taxon>
        <taxon>Geophilomorpha</taxon>
        <taxon>Linotaeniidae</taxon>
        <taxon>Strigamia</taxon>
    </lineage>
</organism>
<feature type="transmembrane region" description="Helical" evidence="7">
    <location>
        <begin position="385"/>
        <end position="405"/>
    </location>
</feature>
<feature type="transmembrane region" description="Helical" evidence="7">
    <location>
        <begin position="444"/>
        <end position="467"/>
    </location>
</feature>
<dbReference type="GO" id="GO:0022857">
    <property type="term" value="F:transmembrane transporter activity"/>
    <property type="evidence" value="ECO:0007669"/>
    <property type="project" value="InterPro"/>
</dbReference>
<keyword evidence="6 7" id="KW-0472">Membrane</keyword>
<dbReference type="Gene3D" id="1.20.1250.20">
    <property type="entry name" value="MFS general substrate transporter like domains"/>
    <property type="match status" value="1"/>
</dbReference>
<dbReference type="PhylomeDB" id="T1IKY4"/>
<name>T1IKY4_STRMM</name>
<dbReference type="InterPro" id="IPR036259">
    <property type="entry name" value="MFS_trans_sf"/>
</dbReference>
<dbReference type="PANTHER" id="PTHR23511">
    <property type="entry name" value="SYNAPTIC VESICLE GLYCOPROTEIN 2"/>
    <property type="match status" value="1"/>
</dbReference>
<evidence type="ECO:0000256" key="3">
    <source>
        <dbReference type="ARBA" id="ARBA00022448"/>
    </source>
</evidence>
<evidence type="ECO:0000256" key="5">
    <source>
        <dbReference type="ARBA" id="ARBA00022989"/>
    </source>
</evidence>
<feature type="transmembrane region" description="Helical" evidence="7">
    <location>
        <begin position="473"/>
        <end position="492"/>
    </location>
</feature>
<feature type="transmembrane region" description="Helical" evidence="7">
    <location>
        <begin position="411"/>
        <end position="432"/>
    </location>
</feature>
<dbReference type="OMA" id="RFQIEFH"/>
<dbReference type="PROSITE" id="PS00216">
    <property type="entry name" value="SUGAR_TRANSPORT_1"/>
    <property type="match status" value="1"/>
</dbReference>
<comment type="subcellular location">
    <subcellularLocation>
        <location evidence="1">Membrane</location>
        <topology evidence="1">Multi-pass membrane protein</topology>
    </subcellularLocation>
</comment>
<protein>
    <recommendedName>
        <fullName evidence="8">Major facilitator superfamily (MFS) profile domain-containing protein</fullName>
    </recommendedName>
</protein>
<dbReference type="AlphaFoldDB" id="T1IKY4"/>
<dbReference type="Pfam" id="PF00083">
    <property type="entry name" value="Sugar_tr"/>
    <property type="match status" value="2"/>
</dbReference>
<evidence type="ECO:0000313" key="9">
    <source>
        <dbReference type="EnsemblMetazoa" id="SMAR001599-PA"/>
    </source>
</evidence>
<dbReference type="EnsemblMetazoa" id="SMAR001599-RA">
    <property type="protein sequence ID" value="SMAR001599-PA"/>
    <property type="gene ID" value="SMAR001599"/>
</dbReference>
<feature type="transmembrane region" description="Helical" evidence="7">
    <location>
        <begin position="197"/>
        <end position="216"/>
    </location>
</feature>
<evidence type="ECO:0000256" key="4">
    <source>
        <dbReference type="ARBA" id="ARBA00022692"/>
    </source>
</evidence>
<dbReference type="InterPro" id="IPR005829">
    <property type="entry name" value="Sugar_transporter_CS"/>
</dbReference>
<dbReference type="Proteomes" id="UP000014500">
    <property type="component" value="Unassembled WGS sequence"/>
</dbReference>
<dbReference type="SUPFAM" id="SSF103473">
    <property type="entry name" value="MFS general substrate transporter"/>
    <property type="match status" value="1"/>
</dbReference>
<dbReference type="HOGENOM" id="CLU_001265_46_15_1"/>
<feature type="domain" description="Major facilitator superfamily (MFS) profile" evidence="8">
    <location>
        <begin position="30"/>
        <end position="497"/>
    </location>
</feature>
<sequence>MDASMMELELTSDYENAISQVGYGLFHYWLLLICGLGNANEAIAIICISFLLPAAECELKLTTPQKGWLTIIMFVGMMFGGYFGGAISDLYGRRNILVWCLLFNGFFIIIMSLSTTYHFLLAAILFVGIGLGSSVPIIWAYFTEFQPKAMRGTALCYLSSFWMIGNISVSILGRIIIPDSSSIKDLHSRWSLQGWRLFVALCSIPSFVVAFALLFLPKSPKFLMMEKKNGQALRVLKIIHSTNCGTKNKPFTLDLSNTESSTEPEMKKSVYYAMILMSRNTSRLLHFPFRNVFCAIVLIVFSLCFGYYGLWMWLPEIFKRMEHNLSNDVGICDLPSPSPITSFSKDDCTHSLDSEIFTEEIFVALFNIPGHLIAILFMDKVGRRLFLMTGMIFSGLSVFAVWLVTTKWSCLLLSSLFGMLTTLSHSALGVLGMEVFPTDLRGTACGVSQIAARLGAILGNLVFGQLVDSRCSVPVLMVATFLVLGGLFSQVMPDLTRMPLL</sequence>
<reference evidence="10" key="1">
    <citation type="submission" date="2011-05" db="EMBL/GenBank/DDBJ databases">
        <authorList>
            <person name="Richards S.R."/>
            <person name="Qu J."/>
            <person name="Jiang H."/>
            <person name="Jhangiani S.N."/>
            <person name="Agravi P."/>
            <person name="Goodspeed R."/>
            <person name="Gross S."/>
            <person name="Mandapat C."/>
            <person name="Jackson L."/>
            <person name="Mathew T."/>
            <person name="Pu L."/>
            <person name="Thornton R."/>
            <person name="Saada N."/>
            <person name="Wilczek-Boney K.B."/>
            <person name="Lee S."/>
            <person name="Kovar C."/>
            <person name="Wu Y."/>
            <person name="Scherer S.E."/>
            <person name="Worley K.C."/>
            <person name="Muzny D.M."/>
            <person name="Gibbs R."/>
        </authorList>
    </citation>
    <scope>NUCLEOTIDE SEQUENCE</scope>
    <source>
        <strain evidence="10">Brora</strain>
    </source>
</reference>
<dbReference type="GO" id="GO:0016020">
    <property type="term" value="C:membrane"/>
    <property type="evidence" value="ECO:0007669"/>
    <property type="project" value="UniProtKB-SubCell"/>
</dbReference>
<feature type="transmembrane region" description="Helical" evidence="7">
    <location>
        <begin position="292"/>
        <end position="314"/>
    </location>
</feature>
<keyword evidence="3" id="KW-0813">Transport</keyword>
<evidence type="ECO:0000256" key="1">
    <source>
        <dbReference type="ARBA" id="ARBA00004141"/>
    </source>
</evidence>
<dbReference type="STRING" id="126957.T1IKY4"/>
<evidence type="ECO:0000256" key="2">
    <source>
        <dbReference type="ARBA" id="ARBA00008335"/>
    </source>
</evidence>